<dbReference type="InterPro" id="IPR007037">
    <property type="entry name" value="SIP_rossman_dom"/>
</dbReference>
<dbReference type="Gene3D" id="2.40.30.10">
    <property type="entry name" value="Translation factors"/>
    <property type="match status" value="1"/>
</dbReference>
<feature type="region of interest" description="Disordered" evidence="2">
    <location>
        <begin position="1"/>
        <end position="28"/>
    </location>
</feature>
<evidence type="ECO:0000313" key="4">
    <source>
        <dbReference type="EMBL" id="AUX23105.1"/>
    </source>
</evidence>
<dbReference type="PANTHER" id="PTHR30157:SF0">
    <property type="entry name" value="NADPH-DEPENDENT FERRIC-CHELATE REDUCTASE"/>
    <property type="match status" value="1"/>
</dbReference>
<dbReference type="SUPFAM" id="SSF63380">
    <property type="entry name" value="Riboflavin synthase domain-like"/>
    <property type="match status" value="1"/>
</dbReference>
<dbReference type="AlphaFoldDB" id="A0A4P2Q1H0"/>
<dbReference type="InterPro" id="IPR017927">
    <property type="entry name" value="FAD-bd_FR_type"/>
</dbReference>
<dbReference type="EMBL" id="CP012670">
    <property type="protein sequence ID" value="AUX23105.1"/>
    <property type="molecule type" value="Genomic_DNA"/>
</dbReference>
<dbReference type="Pfam" id="PF08021">
    <property type="entry name" value="FAD_binding_9"/>
    <property type="match status" value="1"/>
</dbReference>
<proteinExistence type="inferred from homology"/>
<evidence type="ECO:0000256" key="2">
    <source>
        <dbReference type="SAM" id="MobiDB-lite"/>
    </source>
</evidence>
<organism evidence="4 5">
    <name type="scientific">Sorangium cellulosum</name>
    <name type="common">Polyangium cellulosum</name>
    <dbReference type="NCBI Taxonomy" id="56"/>
    <lineage>
        <taxon>Bacteria</taxon>
        <taxon>Pseudomonadati</taxon>
        <taxon>Myxococcota</taxon>
        <taxon>Polyangia</taxon>
        <taxon>Polyangiales</taxon>
        <taxon>Polyangiaceae</taxon>
        <taxon>Sorangium</taxon>
    </lineage>
</organism>
<evidence type="ECO:0000313" key="5">
    <source>
        <dbReference type="Proteomes" id="UP000295781"/>
    </source>
</evidence>
<dbReference type="RefSeq" id="WP_129348166.1">
    <property type="nucleotide sequence ID" value="NZ_CP012670.1"/>
</dbReference>
<dbReference type="InterPro" id="IPR013113">
    <property type="entry name" value="SIP_FAD-bd"/>
</dbReference>
<dbReference type="Gene3D" id="3.40.50.80">
    <property type="entry name" value="Nucleotide-binding domain of ferredoxin-NADP reductase (FNR) module"/>
    <property type="match status" value="1"/>
</dbReference>
<evidence type="ECO:0000256" key="1">
    <source>
        <dbReference type="ARBA" id="ARBA00035644"/>
    </source>
</evidence>
<dbReference type="CDD" id="cd06193">
    <property type="entry name" value="siderophore_interacting"/>
    <property type="match status" value="1"/>
</dbReference>
<gene>
    <name evidence="4" type="primary">glcE</name>
    <name evidence="4" type="ORF">SOCEGT47_036240</name>
</gene>
<feature type="compositionally biased region" description="Polar residues" evidence="2">
    <location>
        <begin position="1"/>
        <end position="18"/>
    </location>
</feature>
<reference evidence="4 5" key="1">
    <citation type="submission" date="2015-09" db="EMBL/GenBank/DDBJ databases">
        <title>Sorangium comparison.</title>
        <authorList>
            <person name="Zaburannyi N."/>
            <person name="Bunk B."/>
            <person name="Overmann J."/>
            <person name="Mueller R."/>
        </authorList>
    </citation>
    <scope>NUCLEOTIDE SEQUENCE [LARGE SCALE GENOMIC DNA]</scope>
    <source>
        <strain evidence="4 5">So ceGT47</strain>
    </source>
</reference>
<dbReference type="Pfam" id="PF04954">
    <property type="entry name" value="SIP"/>
    <property type="match status" value="1"/>
</dbReference>
<accession>A0A4P2Q1H0</accession>
<dbReference type="InterPro" id="IPR017938">
    <property type="entry name" value="Riboflavin_synthase-like_b-brl"/>
</dbReference>
<protein>
    <submittedName>
        <fullName evidence="4">FAD-binding protein</fullName>
    </submittedName>
</protein>
<dbReference type="GO" id="GO:0016491">
    <property type="term" value="F:oxidoreductase activity"/>
    <property type="evidence" value="ECO:0007669"/>
    <property type="project" value="InterPro"/>
</dbReference>
<dbReference type="Proteomes" id="UP000295781">
    <property type="component" value="Chromosome"/>
</dbReference>
<dbReference type="InterPro" id="IPR039261">
    <property type="entry name" value="FNR_nucleotide-bd"/>
</dbReference>
<name>A0A4P2Q1H0_SORCE</name>
<dbReference type="OrthoDB" id="9814826at2"/>
<sequence>MSGTTTSPRETTSPQKAASPQKAVARTPPRLLEVLRATAISPRMRRITLGGDAIAGFPAGCDGAHIKVFFPRGDQAVPELPTLGPEGPIWPPMPRRPITRTYSVRRFDARAGELHVDFVLHGDEGPASRWAARARPGDRLGIAGPGGPDPMLGPADWYLLAGDLTALPALGALLEALPRAARGHAVIAVPDAADVQALDAPRGVSLTWLPLDGQHTPSPRLEEAVRAVGWLDGRAFAWVAGEATSVLAIRDFLRNERGLKRDAMYAIPYWRASLSEEAYHMERHRVMDELDQS</sequence>
<dbReference type="PROSITE" id="PS51384">
    <property type="entry name" value="FAD_FR"/>
    <property type="match status" value="1"/>
</dbReference>
<dbReference type="PANTHER" id="PTHR30157">
    <property type="entry name" value="FERRIC REDUCTASE, NADPH-DEPENDENT"/>
    <property type="match status" value="1"/>
</dbReference>
<evidence type="ECO:0000259" key="3">
    <source>
        <dbReference type="PROSITE" id="PS51384"/>
    </source>
</evidence>
<dbReference type="InterPro" id="IPR039374">
    <property type="entry name" value="SIP_fam"/>
</dbReference>
<feature type="domain" description="FAD-binding FR-type" evidence="3">
    <location>
        <begin position="27"/>
        <end position="152"/>
    </location>
</feature>
<comment type="similarity">
    <text evidence="1">Belongs to the SIP oxidoreductase family.</text>
</comment>